<comment type="caution">
    <text evidence="1">The sequence shown here is derived from an EMBL/GenBank/DDBJ whole genome shotgun (WGS) entry which is preliminary data.</text>
</comment>
<proteinExistence type="predicted"/>
<dbReference type="AlphaFoldDB" id="A0A9P4HDV8"/>
<keyword evidence="2" id="KW-1185">Reference proteome</keyword>
<organism evidence="1 2">
    <name type="scientific">Setomelanomma holmii</name>
    <dbReference type="NCBI Taxonomy" id="210430"/>
    <lineage>
        <taxon>Eukaryota</taxon>
        <taxon>Fungi</taxon>
        <taxon>Dikarya</taxon>
        <taxon>Ascomycota</taxon>
        <taxon>Pezizomycotina</taxon>
        <taxon>Dothideomycetes</taxon>
        <taxon>Pleosporomycetidae</taxon>
        <taxon>Pleosporales</taxon>
        <taxon>Pleosporineae</taxon>
        <taxon>Phaeosphaeriaceae</taxon>
        <taxon>Setomelanomma</taxon>
    </lineage>
</organism>
<protein>
    <submittedName>
        <fullName evidence="1">Uncharacterized protein</fullName>
    </submittedName>
</protein>
<dbReference type="Proteomes" id="UP000799777">
    <property type="component" value="Unassembled WGS sequence"/>
</dbReference>
<gene>
    <name evidence="1" type="ORF">EK21DRAFT_109435</name>
</gene>
<dbReference type="EMBL" id="ML978169">
    <property type="protein sequence ID" value="KAF2032980.1"/>
    <property type="molecule type" value="Genomic_DNA"/>
</dbReference>
<sequence length="110" mass="12548">MAATALLPQTACLEAATDAEATSSRSQVRHRDWLQDQDPFLRAAELLNKIFFLGAISPDIKFMWSAEDERLEDRYLDFCSSWTDRKGCSVGHKIFMHPINTLVRMQTTLV</sequence>
<name>A0A9P4HDV8_9PLEO</name>
<accession>A0A9P4HDV8</accession>
<evidence type="ECO:0000313" key="2">
    <source>
        <dbReference type="Proteomes" id="UP000799777"/>
    </source>
</evidence>
<reference evidence="1" key="1">
    <citation type="journal article" date="2020" name="Stud. Mycol.">
        <title>101 Dothideomycetes genomes: a test case for predicting lifestyles and emergence of pathogens.</title>
        <authorList>
            <person name="Haridas S."/>
            <person name="Albert R."/>
            <person name="Binder M."/>
            <person name="Bloem J."/>
            <person name="Labutti K."/>
            <person name="Salamov A."/>
            <person name="Andreopoulos B."/>
            <person name="Baker S."/>
            <person name="Barry K."/>
            <person name="Bills G."/>
            <person name="Bluhm B."/>
            <person name="Cannon C."/>
            <person name="Castanera R."/>
            <person name="Culley D."/>
            <person name="Daum C."/>
            <person name="Ezra D."/>
            <person name="Gonzalez J."/>
            <person name="Henrissat B."/>
            <person name="Kuo A."/>
            <person name="Liang C."/>
            <person name="Lipzen A."/>
            <person name="Lutzoni F."/>
            <person name="Magnuson J."/>
            <person name="Mondo S."/>
            <person name="Nolan M."/>
            <person name="Ohm R."/>
            <person name="Pangilinan J."/>
            <person name="Park H.-J."/>
            <person name="Ramirez L."/>
            <person name="Alfaro M."/>
            <person name="Sun H."/>
            <person name="Tritt A."/>
            <person name="Yoshinaga Y."/>
            <person name="Zwiers L.-H."/>
            <person name="Turgeon B."/>
            <person name="Goodwin S."/>
            <person name="Spatafora J."/>
            <person name="Crous P."/>
            <person name="Grigoriev I."/>
        </authorList>
    </citation>
    <scope>NUCLEOTIDE SEQUENCE</scope>
    <source>
        <strain evidence="1">CBS 110217</strain>
    </source>
</reference>
<evidence type="ECO:0000313" key="1">
    <source>
        <dbReference type="EMBL" id="KAF2032980.1"/>
    </source>
</evidence>